<reference evidence="2" key="2">
    <citation type="journal article" date="2021" name="Genome Biol. Evol.">
        <title>Developing a high-quality reference genome for a parasitic bivalve with doubly uniparental inheritance (Bivalvia: Unionida).</title>
        <authorList>
            <person name="Smith C.H."/>
        </authorList>
    </citation>
    <scope>NUCLEOTIDE SEQUENCE</scope>
    <source>
        <strain evidence="2">CHS0354</strain>
        <tissue evidence="2">Mantle</tissue>
    </source>
</reference>
<dbReference type="EMBL" id="JAEAOA010000745">
    <property type="protein sequence ID" value="KAK3588056.1"/>
    <property type="molecule type" value="Genomic_DNA"/>
</dbReference>
<evidence type="ECO:0000313" key="2">
    <source>
        <dbReference type="EMBL" id="KAK3588056.1"/>
    </source>
</evidence>
<keyword evidence="3" id="KW-1185">Reference proteome</keyword>
<dbReference type="AlphaFoldDB" id="A0AAE0S9Z1"/>
<comment type="caution">
    <text evidence="2">The sequence shown here is derived from an EMBL/GenBank/DDBJ whole genome shotgun (WGS) entry which is preliminary data.</text>
</comment>
<dbReference type="InterPro" id="IPR001680">
    <property type="entry name" value="WD40_rpt"/>
</dbReference>
<gene>
    <name evidence="2" type="ORF">CHS0354_012102</name>
</gene>
<protein>
    <recommendedName>
        <fullName evidence="1">Aladin seven-bladed propeller domain-containing protein</fullName>
    </recommendedName>
</protein>
<proteinExistence type="predicted"/>
<feature type="domain" description="Aladin seven-bladed propeller" evidence="1">
    <location>
        <begin position="162"/>
        <end position="510"/>
    </location>
</feature>
<organism evidence="2 3">
    <name type="scientific">Potamilus streckersoni</name>
    <dbReference type="NCBI Taxonomy" id="2493646"/>
    <lineage>
        <taxon>Eukaryota</taxon>
        <taxon>Metazoa</taxon>
        <taxon>Spiralia</taxon>
        <taxon>Lophotrochozoa</taxon>
        <taxon>Mollusca</taxon>
        <taxon>Bivalvia</taxon>
        <taxon>Autobranchia</taxon>
        <taxon>Heteroconchia</taxon>
        <taxon>Palaeoheterodonta</taxon>
        <taxon>Unionida</taxon>
        <taxon>Unionoidea</taxon>
        <taxon>Unionidae</taxon>
        <taxon>Ambleminae</taxon>
        <taxon>Lampsilini</taxon>
        <taxon>Potamilus</taxon>
    </lineage>
</organism>
<name>A0AAE0S9Z1_9BIVA</name>
<dbReference type="PANTHER" id="PTHR14494:SF0">
    <property type="entry name" value="ALADIN"/>
    <property type="match status" value="1"/>
</dbReference>
<dbReference type="GO" id="GO:0006913">
    <property type="term" value="P:nucleocytoplasmic transport"/>
    <property type="evidence" value="ECO:0007669"/>
    <property type="project" value="TreeGrafter"/>
</dbReference>
<dbReference type="Gene3D" id="2.130.10.10">
    <property type="entry name" value="YVTN repeat-like/Quinoprotein amine dehydrogenase"/>
    <property type="match status" value="1"/>
</dbReference>
<sequence>MEHISDAIYREAAKVSLYKCLNRSTGQKMSAGHIFQNFPHVPDDNKVTAYEHNGDFITVDDDMRQNTSRYSNYPEVFITKETARALREHENAKSAFLPHDETVWKRAIHAWYEMGLSGTLEEIVNSSGEVPPWTCQTAKRLLTFVRFANSLHGSLFPHLSLSNEAMITKFSNMTNWKTSPLRAFAWHPHTTKFAYAVCDDSIHVHMQGNELTPTLKHKLQKNVADLAWQPHYASVLAVACQSCILIWHVEPTSLATRPSSSSVQVLQQSNHCPVTCLAWDVDGRILLSSSPVDTAMMAWDVAMETCIPLRRVGGGGVSLLKWSPDGSKVLAATPSNIFRIWETSHWSCEKWSKCTGRCKAACWSPHGDVLLFTTENEPVIYYLTFSGMADESKPLIGGSQTAVACLDLSEVTVKTNSGDDVRVGGSIQDMVWDPTGERLAVLFKENSSGTNRYIAVFRTKIYPVLDITPCGFVKGFEGETPQHIAFQPKFDRGALLTVIWSSGRLSYIPLNFIPNDMVEYHKFQENFGPVHMQVSPGLYSRFTDYS</sequence>
<dbReference type="Pfam" id="PF25460">
    <property type="entry name" value="Beta-prop_Aladin"/>
    <property type="match status" value="1"/>
</dbReference>
<dbReference type="InterPro" id="IPR015943">
    <property type="entry name" value="WD40/YVTN_repeat-like_dom_sf"/>
</dbReference>
<dbReference type="SMART" id="SM00320">
    <property type="entry name" value="WD40"/>
    <property type="match status" value="4"/>
</dbReference>
<dbReference type="InterPro" id="IPR057403">
    <property type="entry name" value="Beta-prop_Aladin"/>
</dbReference>
<dbReference type="GO" id="GO:0005643">
    <property type="term" value="C:nuclear pore"/>
    <property type="evidence" value="ECO:0007669"/>
    <property type="project" value="TreeGrafter"/>
</dbReference>
<dbReference type="SUPFAM" id="SSF50978">
    <property type="entry name" value="WD40 repeat-like"/>
    <property type="match status" value="1"/>
</dbReference>
<reference evidence="2" key="3">
    <citation type="submission" date="2023-05" db="EMBL/GenBank/DDBJ databases">
        <authorList>
            <person name="Smith C.H."/>
        </authorList>
    </citation>
    <scope>NUCLEOTIDE SEQUENCE</scope>
    <source>
        <strain evidence="2">CHS0354</strain>
        <tissue evidence="2">Mantle</tissue>
    </source>
</reference>
<evidence type="ECO:0000313" key="3">
    <source>
        <dbReference type="Proteomes" id="UP001195483"/>
    </source>
</evidence>
<dbReference type="Proteomes" id="UP001195483">
    <property type="component" value="Unassembled WGS sequence"/>
</dbReference>
<accession>A0AAE0S9Z1</accession>
<reference evidence="2" key="1">
    <citation type="journal article" date="2021" name="Genome Biol. Evol.">
        <title>A High-Quality Reference Genome for a Parasitic Bivalve with Doubly Uniparental Inheritance (Bivalvia: Unionida).</title>
        <authorList>
            <person name="Smith C.H."/>
        </authorList>
    </citation>
    <scope>NUCLEOTIDE SEQUENCE</scope>
    <source>
        <strain evidence="2">CHS0354</strain>
    </source>
</reference>
<evidence type="ECO:0000259" key="1">
    <source>
        <dbReference type="Pfam" id="PF25460"/>
    </source>
</evidence>
<dbReference type="InterPro" id="IPR045139">
    <property type="entry name" value="Aladin"/>
</dbReference>
<dbReference type="PANTHER" id="PTHR14494">
    <property type="entry name" value="ALADIN/ADRACALIN/AAAS"/>
    <property type="match status" value="1"/>
</dbReference>
<dbReference type="InterPro" id="IPR036322">
    <property type="entry name" value="WD40_repeat_dom_sf"/>
</dbReference>